<name>F3ZZN0_MAHA5</name>
<evidence type="ECO:0000313" key="8">
    <source>
        <dbReference type="EMBL" id="AEE96856.1"/>
    </source>
</evidence>
<keyword evidence="4 7" id="KW-0812">Transmembrane</keyword>
<keyword evidence="5 7" id="KW-1133">Transmembrane helix</keyword>
<evidence type="ECO:0000256" key="4">
    <source>
        <dbReference type="ARBA" id="ARBA00022692"/>
    </source>
</evidence>
<dbReference type="GO" id="GO:0042158">
    <property type="term" value="P:lipoprotein biosynthetic process"/>
    <property type="evidence" value="ECO:0007669"/>
    <property type="project" value="UniProtKB-UniRule"/>
</dbReference>
<evidence type="ECO:0000256" key="5">
    <source>
        <dbReference type="ARBA" id="ARBA00022989"/>
    </source>
</evidence>
<evidence type="ECO:0000313" key="9">
    <source>
        <dbReference type="Proteomes" id="UP000008457"/>
    </source>
</evidence>
<feature type="transmembrane region" description="Helical" evidence="7">
    <location>
        <begin position="225"/>
        <end position="244"/>
    </location>
</feature>
<dbReference type="GO" id="GO:0008961">
    <property type="term" value="F:phosphatidylglycerol-prolipoprotein diacylglyceryl transferase activity"/>
    <property type="evidence" value="ECO:0007669"/>
    <property type="project" value="UniProtKB-UniRule"/>
</dbReference>
<dbReference type="Proteomes" id="UP000008457">
    <property type="component" value="Chromosome"/>
</dbReference>
<dbReference type="InterPro" id="IPR001640">
    <property type="entry name" value="Lgt"/>
</dbReference>
<organism evidence="8 9">
    <name type="scientific">Mahella australiensis (strain DSM 15567 / CIP 107919 / 50-1 BON)</name>
    <dbReference type="NCBI Taxonomy" id="697281"/>
    <lineage>
        <taxon>Bacteria</taxon>
        <taxon>Bacillati</taxon>
        <taxon>Bacillota</taxon>
        <taxon>Clostridia</taxon>
        <taxon>Thermoanaerobacterales</taxon>
        <taxon>Thermoanaerobacterales Family IV. Incertae Sedis</taxon>
        <taxon>Mahella</taxon>
    </lineage>
</organism>
<proteinExistence type="inferred from homology"/>
<keyword evidence="2 7" id="KW-1003">Cell membrane</keyword>
<feature type="binding site" evidence="7">
    <location>
        <position position="131"/>
    </location>
    <ligand>
        <name>a 1,2-diacyl-sn-glycero-3-phospho-(1'-sn-glycerol)</name>
        <dbReference type="ChEBI" id="CHEBI:64716"/>
    </ligand>
</feature>
<accession>F3ZZN0</accession>
<dbReference type="Pfam" id="PF01790">
    <property type="entry name" value="LGT"/>
    <property type="match status" value="1"/>
</dbReference>
<comment type="catalytic activity">
    <reaction evidence="7">
        <text>L-cysteinyl-[prolipoprotein] + a 1,2-diacyl-sn-glycero-3-phospho-(1'-sn-glycerol) = an S-1,2-diacyl-sn-glyceryl-L-cysteinyl-[prolipoprotein] + sn-glycerol 1-phosphate + H(+)</text>
        <dbReference type="Rhea" id="RHEA:56712"/>
        <dbReference type="Rhea" id="RHEA-COMP:14679"/>
        <dbReference type="Rhea" id="RHEA-COMP:14680"/>
        <dbReference type="ChEBI" id="CHEBI:15378"/>
        <dbReference type="ChEBI" id="CHEBI:29950"/>
        <dbReference type="ChEBI" id="CHEBI:57685"/>
        <dbReference type="ChEBI" id="CHEBI:64716"/>
        <dbReference type="ChEBI" id="CHEBI:140658"/>
        <dbReference type="EC" id="2.5.1.145"/>
    </reaction>
</comment>
<dbReference type="GO" id="GO:0005886">
    <property type="term" value="C:plasma membrane"/>
    <property type="evidence" value="ECO:0007669"/>
    <property type="project" value="UniProtKB-SubCell"/>
</dbReference>
<gene>
    <name evidence="7" type="primary">lgt</name>
    <name evidence="8" type="ordered locus">Mahau_1675</name>
</gene>
<comment type="similarity">
    <text evidence="1 7">Belongs to the Lgt family.</text>
</comment>
<dbReference type="UniPathway" id="UPA00664"/>
<evidence type="ECO:0000256" key="7">
    <source>
        <dbReference type="HAMAP-Rule" id="MF_01147"/>
    </source>
</evidence>
<dbReference type="AlphaFoldDB" id="F3ZZN0"/>
<dbReference type="PANTHER" id="PTHR30589">
    <property type="entry name" value="PROLIPOPROTEIN DIACYLGLYCERYL TRANSFERASE"/>
    <property type="match status" value="1"/>
</dbReference>
<feature type="transmembrane region" description="Helical" evidence="7">
    <location>
        <begin position="45"/>
        <end position="68"/>
    </location>
</feature>
<evidence type="ECO:0000256" key="2">
    <source>
        <dbReference type="ARBA" id="ARBA00022475"/>
    </source>
</evidence>
<keyword evidence="9" id="KW-1185">Reference proteome</keyword>
<comment type="pathway">
    <text evidence="7">Protein modification; lipoprotein biosynthesis (diacylglyceryl transfer).</text>
</comment>
<dbReference type="HAMAP" id="MF_01147">
    <property type="entry name" value="Lgt"/>
    <property type="match status" value="1"/>
</dbReference>
<feature type="transmembrane region" description="Helical" evidence="7">
    <location>
        <begin position="80"/>
        <end position="105"/>
    </location>
</feature>
<reference evidence="9" key="1">
    <citation type="submission" date="2010-11" db="EMBL/GenBank/DDBJ databases">
        <title>The complete genome of Mahella australiensis DSM 15567.</title>
        <authorList>
            <consortium name="US DOE Joint Genome Institute (JGI-PGF)"/>
            <person name="Lucas S."/>
            <person name="Copeland A."/>
            <person name="Lapidus A."/>
            <person name="Bruce D."/>
            <person name="Goodwin L."/>
            <person name="Pitluck S."/>
            <person name="Kyrpides N."/>
            <person name="Mavromatis K."/>
            <person name="Pagani I."/>
            <person name="Ivanova N."/>
            <person name="Teshima H."/>
            <person name="Brettin T."/>
            <person name="Detter J.C."/>
            <person name="Han C."/>
            <person name="Tapia R."/>
            <person name="Land M."/>
            <person name="Hauser L."/>
            <person name="Markowitz V."/>
            <person name="Cheng J.-F."/>
            <person name="Hugenholtz P."/>
            <person name="Woyke T."/>
            <person name="Wu D."/>
            <person name="Spring S."/>
            <person name="Pukall R."/>
            <person name="Steenblock K."/>
            <person name="Schneider S."/>
            <person name="Klenk H.-P."/>
            <person name="Eisen J.A."/>
        </authorList>
    </citation>
    <scope>NUCLEOTIDE SEQUENCE [LARGE SCALE GENOMIC DNA]</scope>
    <source>
        <strain evidence="9">DSM 15567 / CIP 107919 / 50-1 BON</strain>
    </source>
</reference>
<reference evidence="8 9" key="2">
    <citation type="journal article" date="2011" name="Stand. Genomic Sci.">
        <title>Complete genome sequence of Mahella australiensis type strain (50-1 BON).</title>
        <authorList>
            <person name="Sikorski J."/>
            <person name="Teshima H."/>
            <person name="Nolan M."/>
            <person name="Lucas S."/>
            <person name="Hammon N."/>
            <person name="Deshpande S."/>
            <person name="Cheng J.F."/>
            <person name="Pitluck S."/>
            <person name="Liolios K."/>
            <person name="Pagani I."/>
            <person name="Ivanova N."/>
            <person name="Huntemann M."/>
            <person name="Mavromatis K."/>
            <person name="Ovchinikova G."/>
            <person name="Pati A."/>
            <person name="Tapia R."/>
            <person name="Han C."/>
            <person name="Goodwin L."/>
            <person name="Chen A."/>
            <person name="Palaniappan K."/>
            <person name="Land M."/>
            <person name="Hauser L."/>
            <person name="Ngatchou-Djao O.D."/>
            <person name="Rohde M."/>
            <person name="Pukall R."/>
            <person name="Spring S."/>
            <person name="Abt B."/>
            <person name="Goker M."/>
            <person name="Detter J.C."/>
            <person name="Woyke T."/>
            <person name="Bristow J."/>
            <person name="Markowitz V."/>
            <person name="Hugenholtz P."/>
            <person name="Eisen J.A."/>
            <person name="Kyrpides N.C."/>
            <person name="Klenk H.P."/>
            <person name="Lapidus A."/>
        </authorList>
    </citation>
    <scope>NUCLEOTIDE SEQUENCE [LARGE SCALE GENOMIC DNA]</scope>
    <source>
        <strain evidence="9">DSM 15567 / CIP 107919 / 50-1 BON</strain>
    </source>
</reference>
<evidence type="ECO:0000256" key="1">
    <source>
        <dbReference type="ARBA" id="ARBA00007150"/>
    </source>
</evidence>
<dbReference type="STRING" id="697281.Mahau_1675"/>
<feature type="transmembrane region" description="Helical" evidence="7">
    <location>
        <begin position="112"/>
        <end position="130"/>
    </location>
</feature>
<protein>
    <recommendedName>
        <fullName evidence="7">Phosphatidylglycerol--prolipoprotein diacylglyceryl transferase</fullName>
        <ecNumber evidence="7">2.5.1.145</ecNumber>
    </recommendedName>
</protein>
<comment type="function">
    <text evidence="7">Catalyzes the transfer of the diacylglyceryl group from phosphatidylglycerol to the sulfhydryl group of the N-terminal cysteine of a prolipoprotein, the first step in the formation of mature lipoproteins.</text>
</comment>
<dbReference type="EMBL" id="CP002360">
    <property type="protein sequence ID" value="AEE96856.1"/>
    <property type="molecule type" value="Genomic_DNA"/>
</dbReference>
<evidence type="ECO:0000256" key="6">
    <source>
        <dbReference type="ARBA" id="ARBA00023136"/>
    </source>
</evidence>
<evidence type="ECO:0000256" key="3">
    <source>
        <dbReference type="ARBA" id="ARBA00022679"/>
    </source>
</evidence>
<dbReference type="RefSeq" id="WP_013781284.1">
    <property type="nucleotide sequence ID" value="NC_015520.1"/>
</dbReference>
<dbReference type="HOGENOM" id="CLU_013386_1_2_9"/>
<dbReference type="NCBIfam" id="TIGR00544">
    <property type="entry name" value="lgt"/>
    <property type="match status" value="1"/>
</dbReference>
<keyword evidence="3 7" id="KW-0808">Transferase</keyword>
<dbReference type="OrthoDB" id="871140at2"/>
<dbReference type="eggNOG" id="COG0682">
    <property type="taxonomic scope" value="Bacteria"/>
</dbReference>
<dbReference type="KEGG" id="mas:Mahau_1675"/>
<keyword evidence="6 7" id="KW-0472">Membrane</keyword>
<comment type="subcellular location">
    <subcellularLocation>
        <location evidence="7">Cell membrane</location>
        <topology evidence="7">Multi-pass membrane protein</topology>
    </subcellularLocation>
</comment>
<feature type="transmembrane region" description="Helical" evidence="7">
    <location>
        <begin position="14"/>
        <end position="33"/>
    </location>
</feature>
<dbReference type="PROSITE" id="PS01311">
    <property type="entry name" value="LGT"/>
    <property type="match status" value="1"/>
</dbReference>
<feature type="transmembrane region" description="Helical" evidence="7">
    <location>
        <begin position="196"/>
        <end position="213"/>
    </location>
</feature>
<dbReference type="PANTHER" id="PTHR30589:SF0">
    <property type="entry name" value="PHOSPHATIDYLGLYCEROL--PROLIPOPROTEIN DIACYLGLYCERYL TRANSFERASE"/>
    <property type="match status" value="1"/>
</dbReference>
<sequence length="272" mass="31050">MIDPVAFYIFGKEVRWYGILIAAAVLLGIYLAVREAKRLGYDPDMFIDFCLWVIPISIVGARIYYVVFQWDYYRAHPSEIIAIWHGGIAIYGAVLAGILVGIIFAKVRKVDFWGLADIVAPSLILGQAIGRWGNFFNGEAYGYLVSSPKWQWFPAAVYIDGQWHMATFFYESMWDLAVFIFLMWYRKRKRYSGDVFLGYLALYGIGRFIVEGLRTDSLMWGPLRVSQVLSLILIAVAVLIRVCWMRTGKQQFSMEDAALQANANDEDDVGDI</sequence>
<dbReference type="EC" id="2.5.1.145" evidence="7"/>
<feature type="transmembrane region" description="Helical" evidence="7">
    <location>
        <begin position="163"/>
        <end position="184"/>
    </location>
</feature>